<name>A0A1V4SIF8_RUMHU</name>
<dbReference type="InterPro" id="IPR004375">
    <property type="entry name" value="NanQ/TabA/YiaL"/>
</dbReference>
<protein>
    <submittedName>
        <fullName evidence="1">Toxin-antitoxin biofilm protein TabA</fullName>
    </submittedName>
</protein>
<gene>
    <name evidence="1" type="primary">tabA</name>
    <name evidence="1" type="ORF">CLHUN_25320</name>
</gene>
<comment type="caution">
    <text evidence="1">The sequence shown here is derived from an EMBL/GenBank/DDBJ whole genome shotgun (WGS) entry which is preliminary data.</text>
</comment>
<dbReference type="Proteomes" id="UP000191554">
    <property type="component" value="Unassembled WGS sequence"/>
</dbReference>
<dbReference type="RefSeq" id="WP_165755744.1">
    <property type="nucleotide sequence ID" value="NZ_MZGX01000016.1"/>
</dbReference>
<dbReference type="GO" id="GO:0005829">
    <property type="term" value="C:cytosol"/>
    <property type="evidence" value="ECO:0007669"/>
    <property type="project" value="TreeGrafter"/>
</dbReference>
<accession>A0A1V4SIF8</accession>
<reference evidence="1 2" key="1">
    <citation type="submission" date="2017-03" db="EMBL/GenBank/DDBJ databases">
        <title>Genome sequence of Clostridium hungatei DSM 14427.</title>
        <authorList>
            <person name="Poehlein A."/>
            <person name="Daniel R."/>
        </authorList>
    </citation>
    <scope>NUCLEOTIDE SEQUENCE [LARGE SCALE GENOMIC DNA]</scope>
    <source>
        <strain evidence="1 2">DSM 14427</strain>
    </source>
</reference>
<keyword evidence="2" id="KW-1185">Reference proteome</keyword>
<dbReference type="Gene3D" id="2.60.120.370">
    <property type="entry name" value="YhcH/YjgK/YiaL"/>
    <property type="match status" value="1"/>
</dbReference>
<proteinExistence type="predicted"/>
<dbReference type="PANTHER" id="PTHR34986:SF1">
    <property type="entry name" value="PROTEIN YIAL"/>
    <property type="match status" value="1"/>
</dbReference>
<evidence type="ECO:0000313" key="1">
    <source>
        <dbReference type="EMBL" id="OPX43594.1"/>
    </source>
</evidence>
<organism evidence="1 2">
    <name type="scientific">Ruminiclostridium hungatei</name>
    <name type="common">Clostridium hungatei</name>
    <dbReference type="NCBI Taxonomy" id="48256"/>
    <lineage>
        <taxon>Bacteria</taxon>
        <taxon>Bacillati</taxon>
        <taxon>Bacillota</taxon>
        <taxon>Clostridia</taxon>
        <taxon>Eubacteriales</taxon>
        <taxon>Oscillospiraceae</taxon>
        <taxon>Ruminiclostridium</taxon>
    </lineage>
</organism>
<dbReference type="PANTHER" id="PTHR34986">
    <property type="entry name" value="EVOLVED BETA-GALACTOSIDASE SUBUNIT BETA"/>
    <property type="match status" value="1"/>
</dbReference>
<dbReference type="NCBIfam" id="TIGR00022">
    <property type="entry name" value="YhcH/YjgK/YiaL family protein"/>
    <property type="match status" value="1"/>
</dbReference>
<dbReference type="STRING" id="48256.CLHUN_25320"/>
<dbReference type="EMBL" id="MZGX01000016">
    <property type="protein sequence ID" value="OPX43594.1"/>
    <property type="molecule type" value="Genomic_DNA"/>
</dbReference>
<dbReference type="Pfam" id="PF04074">
    <property type="entry name" value="DUF386"/>
    <property type="match status" value="1"/>
</dbReference>
<dbReference type="SUPFAM" id="SSF51197">
    <property type="entry name" value="Clavaminate synthase-like"/>
    <property type="match status" value="1"/>
</dbReference>
<dbReference type="InterPro" id="IPR037012">
    <property type="entry name" value="NanQ/TabA/YiaL_sf"/>
</dbReference>
<sequence>MIADSLNNSGKYYGLHKNLRKGFEFIADYLKDNKPVGRYEIEAGEVFALVQAYETVEEAQKQWESHEKYMDIQYVAGGVEAMGWGLKAGFKPSSEYDPQKDIVFYHGGKAAFINVSAGNFAIFYPDDVHKPGCTWDCSSQVNKIVVKIKI</sequence>
<evidence type="ECO:0000313" key="2">
    <source>
        <dbReference type="Proteomes" id="UP000191554"/>
    </source>
</evidence>
<dbReference type="AlphaFoldDB" id="A0A1V4SIF8"/>